<dbReference type="PROSITE" id="PS50222">
    <property type="entry name" value="EF_HAND_2"/>
    <property type="match status" value="1"/>
</dbReference>
<dbReference type="Gene3D" id="1.10.238.10">
    <property type="entry name" value="EF-hand"/>
    <property type="match status" value="1"/>
</dbReference>
<dbReference type="SMART" id="SM00054">
    <property type="entry name" value="EFh"/>
    <property type="match status" value="3"/>
</dbReference>
<dbReference type="InterPro" id="IPR011992">
    <property type="entry name" value="EF-hand-dom_pair"/>
</dbReference>
<evidence type="ECO:0000256" key="2">
    <source>
        <dbReference type="ARBA" id="ARBA00022837"/>
    </source>
</evidence>
<evidence type="ECO:0000313" key="4">
    <source>
        <dbReference type="EMBL" id="BAN65584.1"/>
    </source>
</evidence>
<dbReference type="GO" id="GO:0005509">
    <property type="term" value="F:calcium ion binding"/>
    <property type="evidence" value="ECO:0007669"/>
    <property type="project" value="InterPro"/>
</dbReference>
<sequence length="181" mass="20392">MEYADSFASDADVPQKVVDKIHKNVLNPDLEKEVEDAFNLFDRDGDGHLTVFECQAAFRALRLNASREAVKAMFAEANKTDNDTLTLYDFKTLVIQVIHKRYNAGEAAKIFALLEDGTGKITAESIRNIVDELGMSLDDKHIQLMIAEAANGKNYVTYELFRKVLKIAWRGGINDDMDDEE</sequence>
<dbReference type="CDD" id="cd00051">
    <property type="entry name" value="EFh"/>
    <property type="match status" value="1"/>
</dbReference>
<keyword evidence="1" id="KW-0677">Repeat</keyword>
<reference evidence="4" key="1">
    <citation type="journal article" date="2014" name="BMC Genomics">
        <title>The Babesia bovis gene and promoter model: an update from full-length EST analysis.</title>
        <authorList>
            <person name="Yamagishi J."/>
            <person name="Wakaguri H."/>
            <person name="Yokoyama N."/>
            <person name="Yamashita R."/>
            <person name="Suzuki Y."/>
            <person name="Xuan X."/>
            <person name="Igarashi I."/>
        </authorList>
    </citation>
    <scope>NUCLEOTIDE SEQUENCE</scope>
    <source>
        <strain evidence="4">Texas</strain>
    </source>
</reference>
<name>S6BH83_BABBO</name>
<dbReference type="PANTHER" id="PTHR23050">
    <property type="entry name" value="CALCIUM BINDING PROTEIN"/>
    <property type="match status" value="1"/>
</dbReference>
<evidence type="ECO:0000259" key="3">
    <source>
        <dbReference type="PROSITE" id="PS50222"/>
    </source>
</evidence>
<dbReference type="AlphaFoldDB" id="S6BH83"/>
<keyword evidence="2" id="KW-0106">Calcium</keyword>
<gene>
    <name evidence="4" type="primary">BBOV_III007540</name>
</gene>
<dbReference type="EMBL" id="AK441790">
    <property type="protein sequence ID" value="BAN65584.1"/>
    <property type="molecule type" value="mRNA"/>
</dbReference>
<evidence type="ECO:0000256" key="1">
    <source>
        <dbReference type="ARBA" id="ARBA00022737"/>
    </source>
</evidence>
<dbReference type="FunFam" id="1.10.238.10:FF:000001">
    <property type="entry name" value="Calmodulin 1"/>
    <property type="match status" value="1"/>
</dbReference>
<protein>
    <recommendedName>
        <fullName evidence="3">EF-hand domain-containing protein</fullName>
    </recommendedName>
</protein>
<organism evidence="4">
    <name type="scientific">Babesia bovis</name>
    <dbReference type="NCBI Taxonomy" id="5865"/>
    <lineage>
        <taxon>Eukaryota</taxon>
        <taxon>Sar</taxon>
        <taxon>Alveolata</taxon>
        <taxon>Apicomplexa</taxon>
        <taxon>Aconoidasida</taxon>
        <taxon>Piroplasmida</taxon>
        <taxon>Babesiidae</taxon>
        <taxon>Babesia</taxon>
    </lineage>
</organism>
<accession>S6BH83</accession>
<dbReference type="Pfam" id="PF13499">
    <property type="entry name" value="EF-hand_7"/>
    <property type="match status" value="1"/>
</dbReference>
<dbReference type="SUPFAM" id="SSF47473">
    <property type="entry name" value="EF-hand"/>
    <property type="match status" value="1"/>
</dbReference>
<dbReference type="InterPro" id="IPR002048">
    <property type="entry name" value="EF_hand_dom"/>
</dbReference>
<dbReference type="VEuPathDB" id="PiroplasmaDB:BBOV_III007540"/>
<dbReference type="InterPro" id="IPR050145">
    <property type="entry name" value="Centrin_CML-like"/>
</dbReference>
<proteinExistence type="evidence at transcript level"/>
<feature type="domain" description="EF-hand" evidence="3">
    <location>
        <begin position="29"/>
        <end position="64"/>
    </location>
</feature>